<reference evidence="4" key="1">
    <citation type="journal article" date="2019" name="Int. J. Syst. Evol. Microbiol.">
        <title>The Global Catalogue of Microorganisms (GCM) 10K type strain sequencing project: providing services to taxonomists for standard genome sequencing and annotation.</title>
        <authorList>
            <consortium name="The Broad Institute Genomics Platform"/>
            <consortium name="The Broad Institute Genome Sequencing Center for Infectious Disease"/>
            <person name="Wu L."/>
            <person name="Ma J."/>
        </authorList>
    </citation>
    <scope>NUCLEOTIDE SEQUENCE [LARGE SCALE GENOMIC DNA]</scope>
    <source>
        <strain evidence="4">CGMCC 1.13718</strain>
    </source>
</reference>
<feature type="signal peptide" evidence="2">
    <location>
        <begin position="1"/>
        <end position="20"/>
    </location>
</feature>
<gene>
    <name evidence="3" type="ORF">ACFQBM_08145</name>
</gene>
<dbReference type="SUPFAM" id="SSF50998">
    <property type="entry name" value="Quinoprotein alcohol dehydrogenase-like"/>
    <property type="match status" value="1"/>
</dbReference>
<name>A0ABW1YKL2_9GAMM</name>
<dbReference type="PANTHER" id="PTHR42754">
    <property type="entry name" value="ENDOGLUCANASE"/>
    <property type="match status" value="1"/>
</dbReference>
<keyword evidence="2" id="KW-0732">Signal</keyword>
<feature type="region of interest" description="Disordered" evidence="1">
    <location>
        <begin position="30"/>
        <end position="63"/>
    </location>
</feature>
<dbReference type="Proteomes" id="UP001596425">
    <property type="component" value="Unassembled WGS sequence"/>
</dbReference>
<comment type="caution">
    <text evidence="3">The sequence shown here is derived from an EMBL/GenBank/DDBJ whole genome shotgun (WGS) entry which is preliminary data.</text>
</comment>
<dbReference type="PROSITE" id="PS51257">
    <property type="entry name" value="PROKAR_LIPOPROTEIN"/>
    <property type="match status" value="1"/>
</dbReference>
<dbReference type="EMBL" id="JBHSVR010000001">
    <property type="protein sequence ID" value="MFC6633246.1"/>
    <property type="molecule type" value="Genomic_DNA"/>
</dbReference>
<evidence type="ECO:0000313" key="4">
    <source>
        <dbReference type="Proteomes" id="UP001596425"/>
    </source>
</evidence>
<feature type="chain" id="PRO_5047186463" evidence="2">
    <location>
        <begin position="21"/>
        <end position="490"/>
    </location>
</feature>
<organism evidence="3 4">
    <name type="scientific">Microbulbifer taiwanensis</name>
    <dbReference type="NCBI Taxonomy" id="986746"/>
    <lineage>
        <taxon>Bacteria</taxon>
        <taxon>Pseudomonadati</taxon>
        <taxon>Pseudomonadota</taxon>
        <taxon>Gammaproteobacteria</taxon>
        <taxon>Cellvibrionales</taxon>
        <taxon>Microbulbiferaceae</taxon>
        <taxon>Microbulbifer</taxon>
    </lineage>
</organism>
<accession>A0ABW1YKL2</accession>
<evidence type="ECO:0000313" key="3">
    <source>
        <dbReference type="EMBL" id="MFC6633246.1"/>
    </source>
</evidence>
<keyword evidence="4" id="KW-1185">Reference proteome</keyword>
<dbReference type="InterPro" id="IPR011047">
    <property type="entry name" value="Quinoprotein_ADH-like_sf"/>
</dbReference>
<sequence length="490" mass="53037">MKSMKFYSGVALLSMALLLAACGGGSGSGGDGAQIGSSSSSGSSSSGGSSSSSSSSGSSSSGGAGDTYAKAYQLGEEQLIGGRPLVALADGGMIYSGNSDNDDTFVARLDKDGNPKWVRYIESVDEYEFFSEAWVHASDELYLIGQMRHESWGGLGAGRLILDLETGDLKSSKYLKLADIQIYSIKPVDDNQDGAIDAVILVTQNHAQISDYFVVKVDLDLSIIWAKEISAPKAFAGDVVSTADGSVFMTAQIEDPEDYTRRKLYLIKFDRDGNLQFQKSMEFGEGVPRIDVYSIHAIPVGSASDEYRLILSGAAEFGVSEELDPDIWFMGIDGNGEVIWSSQIESEIPLLVFGARKNGRLLIGRHTDTHVYYGDIKFDGSISLLSVENTLEIEIDHMIELSDGGLALKVDTNRFDEEYVDIIAKIDSENNLPSLEIDLVAMAATIETLPIESSSKDEVFSVMNWAVEAPIDSERVNREVELYVTDLVIK</sequence>
<proteinExistence type="predicted"/>
<protein>
    <submittedName>
        <fullName evidence="3">Uncharacterized protein</fullName>
    </submittedName>
</protein>
<dbReference type="PANTHER" id="PTHR42754:SF1">
    <property type="entry name" value="LIPOPROTEIN"/>
    <property type="match status" value="1"/>
</dbReference>
<dbReference type="RefSeq" id="WP_193189279.1">
    <property type="nucleotide sequence ID" value="NZ_JACZFR010000006.1"/>
</dbReference>
<evidence type="ECO:0000256" key="2">
    <source>
        <dbReference type="SAM" id="SignalP"/>
    </source>
</evidence>
<evidence type="ECO:0000256" key="1">
    <source>
        <dbReference type="SAM" id="MobiDB-lite"/>
    </source>
</evidence>
<feature type="compositionally biased region" description="Low complexity" evidence="1">
    <location>
        <begin position="34"/>
        <end position="59"/>
    </location>
</feature>